<keyword evidence="1" id="KW-1133">Transmembrane helix</keyword>
<gene>
    <name evidence="2" type="ORF">J3R30DRAFT_8302</name>
</gene>
<sequence length="72" mass="8114">MRTDSRQTTHTSVLIIYLRTLLLIVYLLRIGLAYIVSLIASSPLSRSYTYRLSTLTSYNSHALGPRARDAAQ</sequence>
<organism evidence="2 3">
    <name type="scientific">Lentinula aciculospora</name>
    <dbReference type="NCBI Taxonomy" id="153920"/>
    <lineage>
        <taxon>Eukaryota</taxon>
        <taxon>Fungi</taxon>
        <taxon>Dikarya</taxon>
        <taxon>Basidiomycota</taxon>
        <taxon>Agaricomycotina</taxon>
        <taxon>Agaricomycetes</taxon>
        <taxon>Agaricomycetidae</taxon>
        <taxon>Agaricales</taxon>
        <taxon>Marasmiineae</taxon>
        <taxon>Omphalotaceae</taxon>
        <taxon>Lentinula</taxon>
    </lineage>
</organism>
<keyword evidence="1" id="KW-0812">Transmembrane</keyword>
<evidence type="ECO:0000313" key="2">
    <source>
        <dbReference type="EMBL" id="KAJ4489930.1"/>
    </source>
</evidence>
<keyword evidence="3" id="KW-1185">Reference proteome</keyword>
<evidence type="ECO:0000256" key="1">
    <source>
        <dbReference type="SAM" id="Phobius"/>
    </source>
</evidence>
<proteinExistence type="predicted"/>
<feature type="transmembrane region" description="Helical" evidence="1">
    <location>
        <begin position="21"/>
        <end position="40"/>
    </location>
</feature>
<accession>A0A9W9AT63</accession>
<dbReference type="Proteomes" id="UP001150266">
    <property type="component" value="Unassembled WGS sequence"/>
</dbReference>
<dbReference type="EMBL" id="JAOTPV010000001">
    <property type="protein sequence ID" value="KAJ4489930.1"/>
    <property type="molecule type" value="Genomic_DNA"/>
</dbReference>
<reference evidence="2" key="1">
    <citation type="submission" date="2022-08" db="EMBL/GenBank/DDBJ databases">
        <title>A Global Phylogenomic Analysis of the Shiitake Genus Lentinula.</title>
        <authorList>
            <consortium name="DOE Joint Genome Institute"/>
            <person name="Sierra-Patev S."/>
            <person name="Min B."/>
            <person name="Naranjo-Ortiz M."/>
            <person name="Looney B."/>
            <person name="Konkel Z."/>
            <person name="Slot J.C."/>
            <person name="Sakamoto Y."/>
            <person name="Steenwyk J.L."/>
            <person name="Rokas A."/>
            <person name="Carro J."/>
            <person name="Camarero S."/>
            <person name="Ferreira P."/>
            <person name="Molpeceres G."/>
            <person name="Ruiz-Duenas F.J."/>
            <person name="Serrano A."/>
            <person name="Henrissat B."/>
            <person name="Drula E."/>
            <person name="Hughes K.W."/>
            <person name="Mata J.L."/>
            <person name="Ishikawa N.K."/>
            <person name="Vargas-Isla R."/>
            <person name="Ushijima S."/>
            <person name="Smith C.A."/>
            <person name="Ahrendt S."/>
            <person name="Andreopoulos W."/>
            <person name="He G."/>
            <person name="Labutti K."/>
            <person name="Lipzen A."/>
            <person name="Ng V."/>
            <person name="Riley R."/>
            <person name="Sandor L."/>
            <person name="Barry K."/>
            <person name="Martinez A.T."/>
            <person name="Xiao Y."/>
            <person name="Gibbons J.G."/>
            <person name="Terashima K."/>
            <person name="Grigoriev I.V."/>
            <person name="Hibbett D.S."/>
        </authorList>
    </citation>
    <scope>NUCLEOTIDE SEQUENCE</scope>
    <source>
        <strain evidence="2">JLM2183</strain>
    </source>
</reference>
<comment type="caution">
    <text evidence="2">The sequence shown here is derived from an EMBL/GenBank/DDBJ whole genome shotgun (WGS) entry which is preliminary data.</text>
</comment>
<name>A0A9W9AT63_9AGAR</name>
<keyword evidence="1" id="KW-0472">Membrane</keyword>
<evidence type="ECO:0000313" key="3">
    <source>
        <dbReference type="Proteomes" id="UP001150266"/>
    </source>
</evidence>
<dbReference type="AlphaFoldDB" id="A0A9W9AT63"/>
<protein>
    <submittedName>
        <fullName evidence="2">Uncharacterized protein</fullName>
    </submittedName>
</protein>